<dbReference type="NCBIfam" id="TIGR02453">
    <property type="entry name" value="TIGR02453 family protein"/>
    <property type="match status" value="1"/>
</dbReference>
<dbReference type="EMBL" id="CAFBNE010000028">
    <property type="protein sequence ID" value="CAB4944657.1"/>
    <property type="molecule type" value="Genomic_DNA"/>
</dbReference>
<dbReference type="PANTHER" id="PTHR36452">
    <property type="entry name" value="CHROMOSOME 12, WHOLE GENOME SHOTGUN SEQUENCE"/>
    <property type="match status" value="1"/>
</dbReference>
<organism evidence="1">
    <name type="scientific">freshwater metagenome</name>
    <dbReference type="NCBI Taxonomy" id="449393"/>
    <lineage>
        <taxon>unclassified sequences</taxon>
        <taxon>metagenomes</taxon>
        <taxon>ecological metagenomes</taxon>
    </lineage>
</organism>
<sequence>MTKAIAAFTGFPAETFEFYEQLGANNTKAWWTLHKADYERLVRTPMLDLLSELTEEFGDPHLYRPYRDARFSKDKTPLKDHQGAVVQIEDAVAYYVQVSANGLIAGAGWYSPQGEQLRRYRDAVDGPNGAVLEQILEGLPARFEIDGRPLATKPRGYDADNPRIVLLRNRMLVASSTYAAAPWMGTRKALKTVRADWQTLQPLAEWLADHVGPADDPAADPARSANAQA</sequence>
<proteinExistence type="predicted"/>
<dbReference type="InterPro" id="IPR015996">
    <property type="entry name" value="UCP028451"/>
</dbReference>
<reference evidence="1" key="1">
    <citation type="submission" date="2020-05" db="EMBL/GenBank/DDBJ databases">
        <authorList>
            <person name="Chiriac C."/>
            <person name="Salcher M."/>
            <person name="Ghai R."/>
            <person name="Kavagutti S V."/>
        </authorList>
    </citation>
    <scope>NUCLEOTIDE SEQUENCE</scope>
</reference>
<accession>A0A6J7JP45</accession>
<protein>
    <submittedName>
        <fullName evidence="1">Unannotated protein</fullName>
    </submittedName>
</protein>
<dbReference type="Pfam" id="PF09365">
    <property type="entry name" value="DUF2461"/>
    <property type="match status" value="1"/>
</dbReference>
<gene>
    <name evidence="1" type="ORF">UFOPK3772_01150</name>
</gene>
<dbReference type="AlphaFoldDB" id="A0A6J7JP45"/>
<dbReference type="InterPro" id="IPR012808">
    <property type="entry name" value="CHP02453"/>
</dbReference>
<evidence type="ECO:0000313" key="1">
    <source>
        <dbReference type="EMBL" id="CAB4944657.1"/>
    </source>
</evidence>
<name>A0A6J7JP45_9ZZZZ</name>
<dbReference type="PANTHER" id="PTHR36452:SF1">
    <property type="entry name" value="DUF2461 DOMAIN-CONTAINING PROTEIN"/>
    <property type="match status" value="1"/>
</dbReference>
<dbReference type="PIRSF" id="PIRSF028451">
    <property type="entry name" value="UCP028451"/>
    <property type="match status" value="1"/>
</dbReference>